<evidence type="ECO:0000313" key="2">
    <source>
        <dbReference type="EMBL" id="CAB1425847.1"/>
    </source>
</evidence>
<protein>
    <submittedName>
        <fullName evidence="2">Uncharacterized protein</fullName>
    </submittedName>
</protein>
<feature type="region of interest" description="Disordered" evidence="1">
    <location>
        <begin position="91"/>
        <end position="123"/>
    </location>
</feature>
<sequence>MGPNGSWWVLVSPNEVLVVPGGSCWVLRVRPQILRPPPAPVASSLGSSATGSDRCCPASTLLPPAAGAPGKLSCRLRVLVEISRANRCSEVHMPTGERGGGNGLNVRGHSREDGKHSVLMNED</sequence>
<evidence type="ECO:0000256" key="1">
    <source>
        <dbReference type="SAM" id="MobiDB-lite"/>
    </source>
</evidence>
<dbReference type="EMBL" id="CADEAL010000838">
    <property type="protein sequence ID" value="CAB1425847.1"/>
    <property type="molecule type" value="Genomic_DNA"/>
</dbReference>
<gene>
    <name evidence="2" type="ORF">PLEPLA_LOCUS13780</name>
</gene>
<name>A0A9N7U8C7_PLEPL</name>
<comment type="caution">
    <text evidence="2">The sequence shown here is derived from an EMBL/GenBank/DDBJ whole genome shotgun (WGS) entry which is preliminary data.</text>
</comment>
<dbReference type="AlphaFoldDB" id="A0A9N7U8C7"/>
<proteinExistence type="predicted"/>
<organism evidence="2 3">
    <name type="scientific">Pleuronectes platessa</name>
    <name type="common">European plaice</name>
    <dbReference type="NCBI Taxonomy" id="8262"/>
    <lineage>
        <taxon>Eukaryota</taxon>
        <taxon>Metazoa</taxon>
        <taxon>Chordata</taxon>
        <taxon>Craniata</taxon>
        <taxon>Vertebrata</taxon>
        <taxon>Euteleostomi</taxon>
        <taxon>Actinopterygii</taxon>
        <taxon>Neopterygii</taxon>
        <taxon>Teleostei</taxon>
        <taxon>Neoteleostei</taxon>
        <taxon>Acanthomorphata</taxon>
        <taxon>Carangaria</taxon>
        <taxon>Pleuronectiformes</taxon>
        <taxon>Pleuronectoidei</taxon>
        <taxon>Pleuronectidae</taxon>
        <taxon>Pleuronectes</taxon>
    </lineage>
</organism>
<evidence type="ECO:0000313" key="3">
    <source>
        <dbReference type="Proteomes" id="UP001153269"/>
    </source>
</evidence>
<dbReference type="Proteomes" id="UP001153269">
    <property type="component" value="Unassembled WGS sequence"/>
</dbReference>
<accession>A0A9N7U8C7</accession>
<keyword evidence="3" id="KW-1185">Reference proteome</keyword>
<reference evidence="2" key="1">
    <citation type="submission" date="2020-03" db="EMBL/GenBank/DDBJ databases">
        <authorList>
            <person name="Weist P."/>
        </authorList>
    </citation>
    <scope>NUCLEOTIDE SEQUENCE</scope>
</reference>